<name>A0A821CSX2_9BILA</name>
<evidence type="ECO:0000313" key="3">
    <source>
        <dbReference type="EMBL" id="CAF3417312.1"/>
    </source>
</evidence>
<gene>
    <name evidence="4" type="ORF">FME351_LOCUS26795</name>
    <name evidence="3" type="ORF">GRG538_LOCUS11468</name>
    <name evidence="2" type="ORF">KIK155_LOCUS3646</name>
    <name evidence="7" type="ORF">QYT958_LOCUS21014</name>
    <name evidence="5" type="ORF">TOA249_LOCUS6591</name>
    <name evidence="6" type="ORF">TSG867_LOCUS28341</name>
</gene>
<dbReference type="EMBL" id="CAJNYV010000228">
    <property type="protein sequence ID" value="CAF3351557.1"/>
    <property type="molecule type" value="Genomic_DNA"/>
</dbReference>
<dbReference type="EMBL" id="CAJOBS010000282">
    <property type="protein sequence ID" value="CAF4542448.1"/>
    <property type="molecule type" value="Genomic_DNA"/>
</dbReference>
<dbReference type="EMBL" id="CAJOBQ010003532">
    <property type="protein sequence ID" value="CAF4609444.1"/>
    <property type="molecule type" value="Genomic_DNA"/>
</dbReference>
<dbReference type="Proteomes" id="UP000663865">
    <property type="component" value="Unassembled WGS sequence"/>
</dbReference>
<reference evidence="6" key="1">
    <citation type="submission" date="2021-02" db="EMBL/GenBank/DDBJ databases">
        <authorList>
            <person name="Nowell W R."/>
        </authorList>
    </citation>
    <scope>NUCLEOTIDE SEQUENCE</scope>
</reference>
<dbReference type="AlphaFoldDB" id="A0A821CSX2"/>
<evidence type="ECO:0000256" key="1">
    <source>
        <dbReference type="SAM" id="Coils"/>
    </source>
</evidence>
<evidence type="ECO:0000313" key="7">
    <source>
        <dbReference type="EMBL" id="CAF4751420.1"/>
    </source>
</evidence>
<dbReference type="Proteomes" id="UP000663848">
    <property type="component" value="Unassembled WGS sequence"/>
</dbReference>
<dbReference type="EMBL" id="CAJOBR010003759">
    <property type="protein sequence ID" value="CAF4751420.1"/>
    <property type="molecule type" value="Genomic_DNA"/>
</dbReference>
<evidence type="ECO:0000313" key="6">
    <source>
        <dbReference type="EMBL" id="CAF4609444.1"/>
    </source>
</evidence>
<sequence>MWSNGRVRPKLIDPGIAPEANTTIYQLNLKFYNAKLREDKSKLEEELNNIRQDNIKFQNDFIKFQEDIPRSAIIHTSYTVVNDDRFCLRKRHGDMRS</sequence>
<comment type="caution">
    <text evidence="6">The sequence shown here is derived from an EMBL/GenBank/DDBJ whole genome shotgun (WGS) entry which is preliminary data.</text>
</comment>
<evidence type="ECO:0000313" key="2">
    <source>
        <dbReference type="EMBL" id="CAF3351557.1"/>
    </source>
</evidence>
<protein>
    <submittedName>
        <fullName evidence="6">Uncharacterized protein</fullName>
    </submittedName>
</protein>
<dbReference type="Proteomes" id="UP000663869">
    <property type="component" value="Unassembled WGS sequence"/>
</dbReference>
<evidence type="ECO:0000313" key="4">
    <source>
        <dbReference type="EMBL" id="CAF3687236.1"/>
    </source>
</evidence>
<accession>A0A821CSX2</accession>
<keyword evidence="1" id="KW-0175">Coiled coil</keyword>
<dbReference type="EMBL" id="CAJNYU010003618">
    <property type="protein sequence ID" value="CAF3687236.1"/>
    <property type="molecule type" value="Genomic_DNA"/>
</dbReference>
<proteinExistence type="predicted"/>
<feature type="coiled-coil region" evidence="1">
    <location>
        <begin position="29"/>
        <end position="60"/>
    </location>
</feature>
<evidence type="ECO:0000313" key="8">
    <source>
        <dbReference type="Proteomes" id="UP000663862"/>
    </source>
</evidence>
<dbReference type="EMBL" id="CAJNYT010001524">
    <property type="protein sequence ID" value="CAF3417312.1"/>
    <property type="molecule type" value="Genomic_DNA"/>
</dbReference>
<dbReference type="Proteomes" id="UP000663862">
    <property type="component" value="Unassembled WGS sequence"/>
</dbReference>
<organism evidence="6 8">
    <name type="scientific">Rotaria socialis</name>
    <dbReference type="NCBI Taxonomy" id="392032"/>
    <lineage>
        <taxon>Eukaryota</taxon>
        <taxon>Metazoa</taxon>
        <taxon>Spiralia</taxon>
        <taxon>Gnathifera</taxon>
        <taxon>Rotifera</taxon>
        <taxon>Eurotatoria</taxon>
        <taxon>Bdelloidea</taxon>
        <taxon>Philodinida</taxon>
        <taxon>Philodinidae</taxon>
        <taxon>Rotaria</taxon>
    </lineage>
</organism>
<dbReference type="Proteomes" id="UP000663872">
    <property type="component" value="Unassembled WGS sequence"/>
</dbReference>
<evidence type="ECO:0000313" key="5">
    <source>
        <dbReference type="EMBL" id="CAF4542448.1"/>
    </source>
</evidence>
<dbReference type="Proteomes" id="UP000663838">
    <property type="component" value="Unassembled WGS sequence"/>
</dbReference>